<feature type="non-terminal residue" evidence="2">
    <location>
        <position position="1"/>
    </location>
</feature>
<evidence type="ECO:0000313" key="3">
    <source>
        <dbReference type="Proteomes" id="UP000004471"/>
    </source>
</evidence>
<reference evidence="2 3" key="1">
    <citation type="journal article" date="2011" name="PLoS Pathog.">
        <title>Dynamic evolution of pathogenicity revealed by sequencing and comparative genomics of 19 Pseudomonas syringae isolates.</title>
        <authorList>
            <person name="Baltrus D.A."/>
            <person name="Nishimura M.T."/>
            <person name="Romanchuk A."/>
            <person name="Chang J.H."/>
            <person name="Mukhtar M.S."/>
            <person name="Cherkis K."/>
            <person name="Roach J."/>
            <person name="Grant S.R."/>
            <person name="Jones C.D."/>
            <person name="Dangl J.L."/>
        </authorList>
    </citation>
    <scope>NUCLEOTIDE SEQUENCE [LARGE SCALE GENOMIC DNA]</scope>
    <source>
        <strain evidence="3">M301072PT</strain>
    </source>
</reference>
<evidence type="ECO:0000256" key="1">
    <source>
        <dbReference type="ARBA" id="ARBA00022837"/>
    </source>
</evidence>
<dbReference type="EMBL" id="AEAH01003665">
    <property type="protein sequence ID" value="EGH35472.1"/>
    <property type="molecule type" value="Genomic_DNA"/>
</dbReference>
<dbReference type="InterPro" id="IPR011049">
    <property type="entry name" value="Serralysin-like_metalloprot_C"/>
</dbReference>
<dbReference type="HOGENOM" id="CLU_3193317_0_0_6"/>
<name>F3FZ30_PSESX</name>
<dbReference type="Gene3D" id="2.150.10.10">
    <property type="entry name" value="Serralysin-like metalloprotease, C-terminal"/>
    <property type="match status" value="1"/>
</dbReference>
<sequence length="46" mass="4827">DIINGGAGRDALYGGADADTFVYSALTDSYRDYDVGGLTATGRFTF</sequence>
<dbReference type="AlphaFoldDB" id="F3FZ30"/>
<gene>
    <name evidence="2" type="ORF">PSYJA_43246</name>
</gene>
<proteinExistence type="predicted"/>
<keyword evidence="1" id="KW-0106">Calcium</keyword>
<dbReference type="InterPro" id="IPR018511">
    <property type="entry name" value="Hemolysin-typ_Ca-bd_CS"/>
</dbReference>
<protein>
    <submittedName>
        <fullName evidence="2">Putative hemolysin-type calcium-binding region</fullName>
    </submittedName>
</protein>
<dbReference type="GO" id="GO:0005509">
    <property type="term" value="F:calcium ion binding"/>
    <property type="evidence" value="ECO:0007669"/>
    <property type="project" value="InterPro"/>
</dbReference>
<dbReference type="SUPFAM" id="SSF51120">
    <property type="entry name" value="beta-Roll"/>
    <property type="match status" value="1"/>
</dbReference>
<comment type="caution">
    <text evidence="2">The sequence shown here is derived from an EMBL/GenBank/DDBJ whole genome shotgun (WGS) entry which is preliminary data.</text>
</comment>
<dbReference type="InterPro" id="IPR001343">
    <property type="entry name" value="Hemolysn_Ca-bd"/>
</dbReference>
<accession>F3FZ30</accession>
<evidence type="ECO:0000313" key="2">
    <source>
        <dbReference type="EMBL" id="EGH35472.1"/>
    </source>
</evidence>
<dbReference type="Proteomes" id="UP000004471">
    <property type="component" value="Unassembled WGS sequence"/>
</dbReference>
<dbReference type="PROSITE" id="PS00330">
    <property type="entry name" value="HEMOLYSIN_CALCIUM"/>
    <property type="match status" value="1"/>
</dbReference>
<organism evidence="2 3">
    <name type="scientific">Pseudomonas syringae pv. japonica str. M301072</name>
    <dbReference type="NCBI Taxonomy" id="629262"/>
    <lineage>
        <taxon>Bacteria</taxon>
        <taxon>Pseudomonadati</taxon>
        <taxon>Pseudomonadota</taxon>
        <taxon>Gammaproteobacteria</taxon>
        <taxon>Pseudomonadales</taxon>
        <taxon>Pseudomonadaceae</taxon>
        <taxon>Pseudomonas</taxon>
        <taxon>Pseudomonas syringae</taxon>
    </lineage>
</organism>
<dbReference type="Pfam" id="PF00353">
    <property type="entry name" value="HemolysinCabind"/>
    <property type="match status" value="1"/>
</dbReference>
<feature type="non-terminal residue" evidence="2">
    <location>
        <position position="46"/>
    </location>
</feature>